<name>A0A0L9U6G5_PHAAN</name>
<gene>
    <name evidence="2" type="ORF">LR48_Vigan03g138100</name>
</gene>
<proteinExistence type="predicted"/>
<dbReference type="Gramene" id="KOM37999">
    <property type="protein sequence ID" value="KOM37999"/>
    <property type="gene ID" value="LR48_Vigan03g138100"/>
</dbReference>
<evidence type="ECO:0000313" key="3">
    <source>
        <dbReference type="Proteomes" id="UP000053144"/>
    </source>
</evidence>
<sequence>MLTGGGLTTRGRRGHRAMRNRGLKRCGSMTRRRSRGRLVATRKGNEGEEQRWTRWTRSRVAATLVGAALGENNGGGNNPWREQRQLRQRATMKRNGQGGGEEAVKRNGAKNAVARRERREKGLKILKLGLKLICLGSVCNRGNTPFH</sequence>
<dbReference type="EMBL" id="CM003373">
    <property type="protein sequence ID" value="KOM37999.1"/>
    <property type="molecule type" value="Genomic_DNA"/>
</dbReference>
<dbReference type="AlphaFoldDB" id="A0A0L9U6G5"/>
<evidence type="ECO:0000313" key="2">
    <source>
        <dbReference type="EMBL" id="KOM37999.1"/>
    </source>
</evidence>
<reference evidence="3" key="1">
    <citation type="journal article" date="2015" name="Proc. Natl. Acad. Sci. U.S.A.">
        <title>Genome sequencing of adzuki bean (Vigna angularis) provides insight into high starch and low fat accumulation and domestication.</title>
        <authorList>
            <person name="Yang K."/>
            <person name="Tian Z."/>
            <person name="Chen C."/>
            <person name="Luo L."/>
            <person name="Zhao B."/>
            <person name="Wang Z."/>
            <person name="Yu L."/>
            <person name="Li Y."/>
            <person name="Sun Y."/>
            <person name="Li W."/>
            <person name="Chen Y."/>
            <person name="Li Y."/>
            <person name="Zhang Y."/>
            <person name="Ai D."/>
            <person name="Zhao J."/>
            <person name="Shang C."/>
            <person name="Ma Y."/>
            <person name="Wu B."/>
            <person name="Wang M."/>
            <person name="Gao L."/>
            <person name="Sun D."/>
            <person name="Zhang P."/>
            <person name="Guo F."/>
            <person name="Wang W."/>
            <person name="Li Y."/>
            <person name="Wang J."/>
            <person name="Varshney R.K."/>
            <person name="Wang J."/>
            <person name="Ling H.Q."/>
            <person name="Wan P."/>
        </authorList>
    </citation>
    <scope>NUCLEOTIDE SEQUENCE</scope>
    <source>
        <strain evidence="3">cv. Jingnong 6</strain>
    </source>
</reference>
<organism evidence="2 3">
    <name type="scientific">Phaseolus angularis</name>
    <name type="common">Azuki bean</name>
    <name type="synonym">Vigna angularis</name>
    <dbReference type="NCBI Taxonomy" id="3914"/>
    <lineage>
        <taxon>Eukaryota</taxon>
        <taxon>Viridiplantae</taxon>
        <taxon>Streptophyta</taxon>
        <taxon>Embryophyta</taxon>
        <taxon>Tracheophyta</taxon>
        <taxon>Spermatophyta</taxon>
        <taxon>Magnoliopsida</taxon>
        <taxon>eudicotyledons</taxon>
        <taxon>Gunneridae</taxon>
        <taxon>Pentapetalae</taxon>
        <taxon>rosids</taxon>
        <taxon>fabids</taxon>
        <taxon>Fabales</taxon>
        <taxon>Fabaceae</taxon>
        <taxon>Papilionoideae</taxon>
        <taxon>50 kb inversion clade</taxon>
        <taxon>NPAAA clade</taxon>
        <taxon>indigoferoid/millettioid clade</taxon>
        <taxon>Phaseoleae</taxon>
        <taxon>Vigna</taxon>
    </lineage>
</organism>
<dbReference type="Proteomes" id="UP000053144">
    <property type="component" value="Chromosome 3"/>
</dbReference>
<protein>
    <submittedName>
        <fullName evidence="2">Uncharacterized protein</fullName>
    </submittedName>
</protein>
<accession>A0A0L9U6G5</accession>
<evidence type="ECO:0000256" key="1">
    <source>
        <dbReference type="SAM" id="MobiDB-lite"/>
    </source>
</evidence>
<feature type="region of interest" description="Disordered" evidence="1">
    <location>
        <begin position="90"/>
        <end position="115"/>
    </location>
</feature>